<dbReference type="Pfam" id="PF00106">
    <property type="entry name" value="adh_short"/>
    <property type="match status" value="1"/>
</dbReference>
<accession>A0A150T2J7</accession>
<evidence type="ECO:0000256" key="2">
    <source>
        <dbReference type="ARBA" id="ARBA00023002"/>
    </source>
</evidence>
<name>A0A150T2J7_SORCE</name>
<protein>
    <submittedName>
        <fullName evidence="5">Short-chain dehydrogenase</fullName>
    </submittedName>
</protein>
<dbReference type="InterPro" id="IPR020904">
    <property type="entry name" value="Sc_DH/Rdtase_CS"/>
</dbReference>
<dbReference type="PRINTS" id="PR00081">
    <property type="entry name" value="GDHRDH"/>
</dbReference>
<dbReference type="Gene3D" id="3.40.50.720">
    <property type="entry name" value="NAD(P)-binding Rossmann-like Domain"/>
    <property type="match status" value="1"/>
</dbReference>
<dbReference type="CDD" id="cd05374">
    <property type="entry name" value="17beta-HSD-like_SDR_c"/>
    <property type="match status" value="1"/>
</dbReference>
<organism evidence="5 6">
    <name type="scientific">Sorangium cellulosum</name>
    <name type="common">Polyangium cellulosum</name>
    <dbReference type="NCBI Taxonomy" id="56"/>
    <lineage>
        <taxon>Bacteria</taxon>
        <taxon>Pseudomonadati</taxon>
        <taxon>Myxococcota</taxon>
        <taxon>Polyangia</taxon>
        <taxon>Polyangiales</taxon>
        <taxon>Polyangiaceae</taxon>
        <taxon>Sorangium</taxon>
    </lineage>
</organism>
<dbReference type="PROSITE" id="PS00061">
    <property type="entry name" value="ADH_SHORT"/>
    <property type="match status" value="1"/>
</dbReference>
<dbReference type="InterPro" id="IPR057326">
    <property type="entry name" value="KR_dom"/>
</dbReference>
<sequence length="278" mass="29700">MTKTWFVTGAARGIGAAIVKAVLDAGDRVVATGRDPRKIEQAFDGAGSDRLLALPLDVSQEAQARSAVNAAVERFGRIDVLVNNAAYAHLGVFEESPLDEVRRQLDTNVFGLMAVTQAVIPGMRRQRSGRIFNISSIAGLKGGFGGSLYNTSKFAVEGFSQCIAEELAPFGVHVTVVSPGFFRTDFLDASSVKYSGSAIGDYAKMMADFRAFLDDRNHKQVGDPAKLAGVILHLARVEEPPVSFVAGSDAVAFATGVIERQKAELDSWRDLSVSTDGD</sequence>
<dbReference type="Proteomes" id="UP000075515">
    <property type="component" value="Unassembled WGS sequence"/>
</dbReference>
<evidence type="ECO:0000313" key="5">
    <source>
        <dbReference type="EMBL" id="KYF98901.1"/>
    </source>
</evidence>
<dbReference type="InterPro" id="IPR002347">
    <property type="entry name" value="SDR_fam"/>
</dbReference>
<evidence type="ECO:0000313" key="6">
    <source>
        <dbReference type="Proteomes" id="UP000075515"/>
    </source>
</evidence>
<feature type="domain" description="Ketoreductase" evidence="4">
    <location>
        <begin position="3"/>
        <end position="185"/>
    </location>
</feature>
<dbReference type="SMART" id="SM00822">
    <property type="entry name" value="PKS_KR"/>
    <property type="match status" value="1"/>
</dbReference>
<evidence type="ECO:0000259" key="4">
    <source>
        <dbReference type="SMART" id="SM00822"/>
    </source>
</evidence>
<evidence type="ECO:0000256" key="1">
    <source>
        <dbReference type="ARBA" id="ARBA00006484"/>
    </source>
</evidence>
<dbReference type="FunFam" id="3.40.50.720:FF:000084">
    <property type="entry name" value="Short-chain dehydrogenase reductase"/>
    <property type="match status" value="1"/>
</dbReference>
<dbReference type="InterPro" id="IPR051911">
    <property type="entry name" value="SDR_oxidoreductase"/>
</dbReference>
<dbReference type="PRINTS" id="PR00080">
    <property type="entry name" value="SDRFAMILY"/>
</dbReference>
<dbReference type="InterPro" id="IPR036291">
    <property type="entry name" value="NAD(P)-bd_dom_sf"/>
</dbReference>
<proteinExistence type="inferred from homology"/>
<dbReference type="SUPFAM" id="SSF51735">
    <property type="entry name" value="NAD(P)-binding Rossmann-fold domains"/>
    <property type="match status" value="1"/>
</dbReference>
<reference evidence="5 6" key="1">
    <citation type="submission" date="2014-02" db="EMBL/GenBank/DDBJ databases">
        <title>The small core and large imbalanced accessory genome model reveals a collaborative survival strategy of Sorangium cellulosum strains in nature.</title>
        <authorList>
            <person name="Han K."/>
            <person name="Peng R."/>
            <person name="Blom J."/>
            <person name="Li Y.-Z."/>
        </authorList>
    </citation>
    <scope>NUCLEOTIDE SEQUENCE [LARGE SCALE GENOMIC DNA]</scope>
    <source>
        <strain evidence="5 6">So0149</strain>
    </source>
</reference>
<dbReference type="NCBIfam" id="NF004824">
    <property type="entry name" value="PRK06180.1"/>
    <property type="match status" value="1"/>
</dbReference>
<dbReference type="PANTHER" id="PTHR43976">
    <property type="entry name" value="SHORT CHAIN DEHYDROGENASE"/>
    <property type="match status" value="1"/>
</dbReference>
<dbReference type="EMBL" id="JEMC01001203">
    <property type="protein sequence ID" value="KYF98901.1"/>
    <property type="molecule type" value="Genomic_DNA"/>
</dbReference>
<gene>
    <name evidence="5" type="ORF">BE18_30620</name>
</gene>
<evidence type="ECO:0000256" key="3">
    <source>
        <dbReference type="RuleBase" id="RU000363"/>
    </source>
</evidence>
<dbReference type="PANTHER" id="PTHR43976:SF16">
    <property type="entry name" value="SHORT-CHAIN DEHYDROGENASE_REDUCTASE FAMILY PROTEIN"/>
    <property type="match status" value="1"/>
</dbReference>
<keyword evidence="2" id="KW-0560">Oxidoreductase</keyword>
<comment type="caution">
    <text evidence="5">The sequence shown here is derived from an EMBL/GenBank/DDBJ whole genome shotgun (WGS) entry which is preliminary data.</text>
</comment>
<comment type="similarity">
    <text evidence="1 3">Belongs to the short-chain dehydrogenases/reductases (SDR) family.</text>
</comment>
<dbReference type="AlphaFoldDB" id="A0A150T2J7"/>
<dbReference type="GO" id="GO:0016491">
    <property type="term" value="F:oxidoreductase activity"/>
    <property type="evidence" value="ECO:0007669"/>
    <property type="project" value="UniProtKB-KW"/>
</dbReference>